<comment type="similarity">
    <text evidence="1">Belongs to the peptidase M20 family.</text>
</comment>
<dbReference type="Pfam" id="PF07687">
    <property type="entry name" value="M20_dimer"/>
    <property type="match status" value="1"/>
</dbReference>
<feature type="binding site" evidence="3">
    <location>
        <position position="190"/>
    </location>
    <ligand>
        <name>Zn(2+)</name>
        <dbReference type="ChEBI" id="CHEBI:29105"/>
        <label>1</label>
    </ligand>
</feature>
<feature type="binding site" evidence="4">
    <location>
        <position position="275"/>
    </location>
    <ligand>
        <name>allantoate</name>
        <dbReference type="ChEBI" id="CHEBI:17536"/>
    </ligand>
</feature>
<dbReference type="InterPro" id="IPR011650">
    <property type="entry name" value="Peptidase_M20_dimer"/>
</dbReference>
<dbReference type="SUPFAM" id="SSF55031">
    <property type="entry name" value="Bacterial exopeptidase dimerisation domain"/>
    <property type="match status" value="1"/>
</dbReference>
<name>A0A0R1WBK0_9LACO</name>
<dbReference type="Gene3D" id="3.40.630.10">
    <property type="entry name" value="Zn peptidases"/>
    <property type="match status" value="1"/>
</dbReference>
<evidence type="ECO:0000259" key="5">
    <source>
        <dbReference type="Pfam" id="PF07687"/>
    </source>
</evidence>
<feature type="binding site" evidence="3">
    <location>
        <position position="82"/>
    </location>
    <ligand>
        <name>Zn(2+)</name>
        <dbReference type="ChEBI" id="CHEBI:29105"/>
        <label>1</label>
    </ligand>
</feature>
<dbReference type="InterPro" id="IPR036264">
    <property type="entry name" value="Bact_exopeptidase_dim_dom"/>
</dbReference>
<evidence type="ECO:0000313" key="6">
    <source>
        <dbReference type="EMBL" id="KRM12873.1"/>
    </source>
</evidence>
<evidence type="ECO:0000256" key="3">
    <source>
        <dbReference type="PIRSR" id="PIRSR001235-1"/>
    </source>
</evidence>
<accession>A0A0R1WBK0</accession>
<feature type="binding site" evidence="3">
    <location>
        <position position="128"/>
    </location>
    <ligand>
        <name>Zn(2+)</name>
        <dbReference type="ChEBI" id="CHEBI:29105"/>
        <label>2</label>
    </ligand>
</feature>
<organism evidence="6 7">
    <name type="scientific">Lentilactobacillus farraginis DSM 18382 = JCM 14108</name>
    <dbReference type="NCBI Taxonomy" id="1423743"/>
    <lineage>
        <taxon>Bacteria</taxon>
        <taxon>Bacillati</taxon>
        <taxon>Bacillota</taxon>
        <taxon>Bacilli</taxon>
        <taxon>Lactobacillales</taxon>
        <taxon>Lactobacillaceae</taxon>
        <taxon>Lentilactobacillus</taxon>
    </lineage>
</organism>
<protein>
    <submittedName>
        <fullName evidence="6">Amidase, hydantoinase carbamoylase family</fullName>
    </submittedName>
</protein>
<dbReference type="InterPro" id="IPR002933">
    <property type="entry name" value="Peptidase_M20"/>
</dbReference>
<dbReference type="NCBIfam" id="TIGR01879">
    <property type="entry name" value="hydantase"/>
    <property type="match status" value="1"/>
</dbReference>
<dbReference type="EMBL" id="AZFY01000007">
    <property type="protein sequence ID" value="KRM12873.1"/>
    <property type="molecule type" value="Genomic_DNA"/>
</dbReference>
<dbReference type="GO" id="GO:0016813">
    <property type="term" value="F:hydrolase activity, acting on carbon-nitrogen (but not peptide) bonds, in linear amidines"/>
    <property type="evidence" value="ECO:0007669"/>
    <property type="project" value="InterPro"/>
</dbReference>
<dbReference type="InterPro" id="IPR010158">
    <property type="entry name" value="Amidase_Cbmase"/>
</dbReference>
<keyword evidence="3" id="KW-0862">Zinc</keyword>
<comment type="caution">
    <text evidence="6">The sequence shown here is derived from an EMBL/GenBank/DDBJ whole genome shotgun (WGS) entry which is preliminary data.</text>
</comment>
<feature type="binding site" evidence="4">
    <location>
        <position position="288"/>
    </location>
    <ligand>
        <name>allantoate</name>
        <dbReference type="ChEBI" id="CHEBI:17536"/>
    </ligand>
</feature>
<dbReference type="AlphaFoldDB" id="A0A0R1WBK0"/>
<dbReference type="PANTHER" id="PTHR32494:SF5">
    <property type="entry name" value="ALLANTOATE AMIDOHYDROLASE"/>
    <property type="match status" value="1"/>
</dbReference>
<gene>
    <name evidence="6" type="ORF">FD41_GL000021</name>
</gene>
<evidence type="ECO:0000256" key="4">
    <source>
        <dbReference type="PIRSR" id="PIRSR001235-2"/>
    </source>
</evidence>
<sequence length="406" mass="44292">MRMEQLTDQKAIDYLTHLGQFGRLENGGVTRFVYDDAWIAAMNHVLRDARTRGMAASVDSYGNGFMTYQGKTADQVVAAGSHIDTVNQGGLYDGAYGVTAAVLAMSSLVAEFGQPKKTMTAVAFSEEEGSRFPTSFSGSKHYAGVTETAADLQDHQGMTFGQARQSAVSQLAKTWPVIEQPLPIEFLELHIEQGPILEEKGLSVGIVSAICEQKRFTVTVRGQTNHAGTTPQHLRRDALKAAAKLICDLDEAAGKIGEPLVFTVGELTVQPGSSNVIPGLVKFSVDVRHPDKQIVDQFEALLRKKASQTPKVTVQVDRWLDSRPAIMDARLKHQFEQLIAKRGLAYMTLPSGAGHDTQIMNLKVPTAMLFVPSRNGISHSPKEYTAPADLETGITILKAQLYQECY</sequence>
<reference evidence="6 7" key="1">
    <citation type="journal article" date="2015" name="Genome Announc.">
        <title>Expanding the biotechnology potential of lactobacilli through comparative genomics of 213 strains and associated genera.</title>
        <authorList>
            <person name="Sun Z."/>
            <person name="Harris H.M."/>
            <person name="McCann A."/>
            <person name="Guo C."/>
            <person name="Argimon S."/>
            <person name="Zhang W."/>
            <person name="Yang X."/>
            <person name="Jeffery I.B."/>
            <person name="Cooney J.C."/>
            <person name="Kagawa T.F."/>
            <person name="Liu W."/>
            <person name="Song Y."/>
            <person name="Salvetti E."/>
            <person name="Wrobel A."/>
            <person name="Rasinkangas P."/>
            <person name="Parkhill J."/>
            <person name="Rea M.C."/>
            <person name="O'Sullivan O."/>
            <person name="Ritari J."/>
            <person name="Douillard F.P."/>
            <person name="Paul Ross R."/>
            <person name="Yang R."/>
            <person name="Briner A.E."/>
            <person name="Felis G.E."/>
            <person name="de Vos W.M."/>
            <person name="Barrangou R."/>
            <person name="Klaenhammer T.R."/>
            <person name="Caufield P.W."/>
            <person name="Cui Y."/>
            <person name="Zhang H."/>
            <person name="O'Toole P.W."/>
        </authorList>
    </citation>
    <scope>NUCLEOTIDE SEQUENCE [LARGE SCALE GENOMIC DNA]</scope>
    <source>
        <strain evidence="6 7">DSM 18382</strain>
    </source>
</reference>
<dbReference type="PATRIC" id="fig|1423743.5.peg.22"/>
<dbReference type="CDD" id="cd03884">
    <property type="entry name" value="M20_bAS"/>
    <property type="match status" value="1"/>
</dbReference>
<proteinExistence type="inferred from homology"/>
<dbReference type="SUPFAM" id="SSF53187">
    <property type="entry name" value="Zn-dependent exopeptidases"/>
    <property type="match status" value="1"/>
</dbReference>
<dbReference type="Proteomes" id="UP000051966">
    <property type="component" value="Unassembled WGS sequence"/>
</dbReference>
<evidence type="ECO:0000313" key="7">
    <source>
        <dbReference type="Proteomes" id="UP000051966"/>
    </source>
</evidence>
<evidence type="ECO:0000256" key="1">
    <source>
        <dbReference type="ARBA" id="ARBA00006153"/>
    </source>
</evidence>
<keyword evidence="3" id="KW-0479">Metal-binding</keyword>
<dbReference type="Gene3D" id="3.30.70.360">
    <property type="match status" value="1"/>
</dbReference>
<dbReference type="GO" id="GO:0046872">
    <property type="term" value="F:metal ion binding"/>
    <property type="evidence" value="ECO:0007669"/>
    <property type="project" value="UniProtKB-KW"/>
</dbReference>
<dbReference type="PIRSF" id="PIRSF001235">
    <property type="entry name" value="Amidase_carbamoylase"/>
    <property type="match status" value="1"/>
</dbReference>
<feature type="domain" description="Peptidase M20 dimerisation" evidence="5">
    <location>
        <begin position="215"/>
        <end position="309"/>
    </location>
</feature>
<evidence type="ECO:0000256" key="2">
    <source>
        <dbReference type="ARBA" id="ARBA00022801"/>
    </source>
</evidence>
<feature type="binding site" evidence="3">
    <location>
        <position position="379"/>
    </location>
    <ligand>
        <name>Zn(2+)</name>
        <dbReference type="ChEBI" id="CHEBI:29105"/>
        <label>2</label>
    </ligand>
</feature>
<feature type="binding site" evidence="3">
    <location>
        <position position="93"/>
    </location>
    <ligand>
        <name>Zn(2+)</name>
        <dbReference type="ChEBI" id="CHEBI:29105"/>
        <label>1</label>
    </ligand>
</feature>
<comment type="cofactor">
    <cofactor evidence="3">
        <name>Zn(2+)</name>
        <dbReference type="ChEBI" id="CHEBI:29105"/>
    </cofactor>
    <text evidence="3">Binds 2 Zn(2+) ions per subunit.</text>
</comment>
<keyword evidence="2" id="KW-0378">Hydrolase</keyword>
<feature type="binding site" evidence="3">
    <location>
        <position position="93"/>
    </location>
    <ligand>
        <name>Zn(2+)</name>
        <dbReference type="ChEBI" id="CHEBI:29105"/>
        <label>2</label>
    </ligand>
</feature>
<feature type="binding site" evidence="4">
    <location>
        <position position="215"/>
    </location>
    <ligand>
        <name>allantoate</name>
        <dbReference type="ChEBI" id="CHEBI:17536"/>
    </ligand>
</feature>
<keyword evidence="7" id="KW-1185">Reference proteome</keyword>
<dbReference type="Pfam" id="PF01546">
    <property type="entry name" value="Peptidase_M20"/>
    <property type="match status" value="1"/>
</dbReference>
<dbReference type="PANTHER" id="PTHR32494">
    <property type="entry name" value="ALLANTOATE DEIMINASE-RELATED"/>
    <property type="match status" value="1"/>
</dbReference>